<dbReference type="PANTHER" id="PTHR11236:SF9">
    <property type="entry name" value="ANTHRANILATE SYNTHASE COMPONENT 1"/>
    <property type="match status" value="1"/>
</dbReference>
<dbReference type="InterPro" id="IPR005801">
    <property type="entry name" value="ADC_synthase"/>
</dbReference>
<comment type="caution">
    <text evidence="2">The sequence shown here is derived from an EMBL/GenBank/DDBJ whole genome shotgun (WGS) entry which is preliminary data.</text>
</comment>
<evidence type="ECO:0000313" key="3">
    <source>
        <dbReference type="Proteomes" id="UP000605253"/>
    </source>
</evidence>
<dbReference type="PRINTS" id="PR00095">
    <property type="entry name" value="ANTSNTHASEI"/>
</dbReference>
<dbReference type="GO" id="GO:0000162">
    <property type="term" value="P:L-tryptophan biosynthetic process"/>
    <property type="evidence" value="ECO:0007669"/>
    <property type="project" value="TreeGrafter"/>
</dbReference>
<dbReference type="RefSeq" id="WP_188364510.1">
    <property type="nucleotide sequence ID" value="NZ_BAABJF010000017.1"/>
</dbReference>
<evidence type="ECO:0000313" key="2">
    <source>
        <dbReference type="EMBL" id="GGF90142.1"/>
    </source>
</evidence>
<dbReference type="InterPro" id="IPR015890">
    <property type="entry name" value="Chorismate_C"/>
</dbReference>
<dbReference type="Proteomes" id="UP000605253">
    <property type="component" value="Unassembled WGS sequence"/>
</dbReference>
<name>A0A917FLN9_9GAMM</name>
<dbReference type="AlphaFoldDB" id="A0A917FLN9"/>
<evidence type="ECO:0000259" key="1">
    <source>
        <dbReference type="Pfam" id="PF00425"/>
    </source>
</evidence>
<dbReference type="InterPro" id="IPR019999">
    <property type="entry name" value="Anth_synth_I-like"/>
</dbReference>
<reference evidence="2" key="2">
    <citation type="submission" date="2020-09" db="EMBL/GenBank/DDBJ databases">
        <authorList>
            <person name="Sun Q."/>
            <person name="Zhou Y."/>
        </authorList>
    </citation>
    <scope>NUCLEOTIDE SEQUENCE</scope>
    <source>
        <strain evidence="2">CGMCC 1.12181</strain>
    </source>
</reference>
<sequence>MTESPPPVIERLEVPPSCIHLAASDKDFFPGLLESQSGEGMNARYDILFAAPLQTRVAYNADQLIDLLTVIDQQPSSKPSKLPFEHGWLVYFSYEAVNCWQPKLSLPPQQVLAAAILCAGAVVIDRVTQTAFISGQSQQVVDAIKNRIKRLNTGVLVHNTYYLKQLESAQLFHRGIETCQQYIRRGDIYQANLSRQWLYHSQDSNPSAAGLFARLKKTNPAPFAALFQYREWAIVSSSPERLFNVNNGCVSTRPIAGTHPRGHNSKADRLQIKRLISDDKEQAEHIMLVDLERNDIGRVCEPGSVQVNELMVVETYPHVHHIVSNVQGRLRTDVGLSAVIKALFPGGTITGCPKIRCMQIIAEIEQRPRGAYTGSIGYINHQGQSDFNILIRTLSLQGTMVQFNAGAGIVHDSDAHRETEETEHKAQGMIRALNG</sequence>
<reference evidence="2" key="1">
    <citation type="journal article" date="2014" name="Int. J. Syst. Evol. Microbiol.">
        <title>Complete genome sequence of Corynebacterium casei LMG S-19264T (=DSM 44701T), isolated from a smear-ripened cheese.</title>
        <authorList>
            <consortium name="US DOE Joint Genome Institute (JGI-PGF)"/>
            <person name="Walter F."/>
            <person name="Albersmeier A."/>
            <person name="Kalinowski J."/>
            <person name="Ruckert C."/>
        </authorList>
    </citation>
    <scope>NUCLEOTIDE SEQUENCE</scope>
    <source>
        <strain evidence="2">CGMCC 1.12181</strain>
    </source>
</reference>
<proteinExistence type="predicted"/>
<dbReference type="SUPFAM" id="SSF56322">
    <property type="entry name" value="ADC synthase"/>
    <property type="match status" value="1"/>
</dbReference>
<dbReference type="Gene3D" id="3.60.120.10">
    <property type="entry name" value="Anthranilate synthase"/>
    <property type="match status" value="1"/>
</dbReference>
<dbReference type="PANTHER" id="PTHR11236">
    <property type="entry name" value="AMINOBENZOATE/ANTHRANILATE SYNTHASE"/>
    <property type="match status" value="1"/>
</dbReference>
<accession>A0A917FLN9</accession>
<gene>
    <name evidence="2" type="primary">trpE</name>
    <name evidence="2" type="ORF">GCM10011365_09120</name>
</gene>
<dbReference type="Pfam" id="PF00425">
    <property type="entry name" value="Chorismate_bind"/>
    <property type="match status" value="1"/>
</dbReference>
<keyword evidence="3" id="KW-1185">Reference proteome</keyword>
<protein>
    <recommendedName>
        <fullName evidence="1">Chorismate-utilising enzyme C-terminal domain-containing protein</fullName>
    </recommendedName>
</protein>
<organism evidence="2 3">
    <name type="scientific">Marinicella pacifica</name>
    <dbReference type="NCBI Taxonomy" id="1171543"/>
    <lineage>
        <taxon>Bacteria</taxon>
        <taxon>Pseudomonadati</taxon>
        <taxon>Pseudomonadota</taxon>
        <taxon>Gammaproteobacteria</taxon>
        <taxon>Lysobacterales</taxon>
        <taxon>Marinicellaceae</taxon>
        <taxon>Marinicella</taxon>
    </lineage>
</organism>
<dbReference type="EMBL" id="BMEO01000003">
    <property type="protein sequence ID" value="GGF90142.1"/>
    <property type="molecule type" value="Genomic_DNA"/>
</dbReference>
<feature type="domain" description="Chorismate-utilising enzyme C-terminal" evidence="1">
    <location>
        <begin position="170"/>
        <end position="425"/>
    </location>
</feature>